<accession>A0A0F9P027</accession>
<dbReference type="EMBL" id="LAZR01003493">
    <property type="protein sequence ID" value="KKN17747.1"/>
    <property type="molecule type" value="Genomic_DNA"/>
</dbReference>
<evidence type="ECO:0008006" key="2">
    <source>
        <dbReference type="Google" id="ProtNLM"/>
    </source>
</evidence>
<gene>
    <name evidence="1" type="ORF">LCGC14_0962850</name>
</gene>
<name>A0A0F9P027_9ZZZZ</name>
<protein>
    <recommendedName>
        <fullName evidence="2">Helix-turn-helix domain-containing protein</fullName>
    </recommendedName>
</protein>
<comment type="caution">
    <text evidence="1">The sequence shown here is derived from an EMBL/GenBank/DDBJ whole genome shotgun (WGS) entry which is preliminary data.</text>
</comment>
<sequence length="112" mass="12672">MATFFNSLRELALAATSQISQSPERNPDGLISAYEAAGLFDLTLKEIYLYVIAKGMPAIKLRHTSEGDEFLMFDQEQAMEWFHEGRYLDDPSGVWLDELGKITPAWRSVLTV</sequence>
<organism evidence="1">
    <name type="scientific">marine sediment metagenome</name>
    <dbReference type="NCBI Taxonomy" id="412755"/>
    <lineage>
        <taxon>unclassified sequences</taxon>
        <taxon>metagenomes</taxon>
        <taxon>ecological metagenomes</taxon>
    </lineage>
</organism>
<reference evidence="1" key="1">
    <citation type="journal article" date="2015" name="Nature">
        <title>Complex archaea that bridge the gap between prokaryotes and eukaryotes.</title>
        <authorList>
            <person name="Spang A."/>
            <person name="Saw J.H."/>
            <person name="Jorgensen S.L."/>
            <person name="Zaremba-Niedzwiedzka K."/>
            <person name="Martijn J."/>
            <person name="Lind A.E."/>
            <person name="van Eijk R."/>
            <person name="Schleper C."/>
            <person name="Guy L."/>
            <person name="Ettema T.J."/>
        </authorList>
    </citation>
    <scope>NUCLEOTIDE SEQUENCE</scope>
</reference>
<dbReference type="AlphaFoldDB" id="A0A0F9P027"/>
<evidence type="ECO:0000313" key="1">
    <source>
        <dbReference type="EMBL" id="KKN17747.1"/>
    </source>
</evidence>
<proteinExistence type="predicted"/>